<organism evidence="9">
    <name type="scientific">freshwater metagenome</name>
    <dbReference type="NCBI Taxonomy" id="449393"/>
    <lineage>
        <taxon>unclassified sequences</taxon>
        <taxon>metagenomes</taxon>
        <taxon>ecological metagenomes</taxon>
    </lineage>
</organism>
<accession>A0A6J6EM72</accession>
<keyword evidence="2" id="KW-0645">Protease</keyword>
<dbReference type="AlphaFoldDB" id="A0A6J6EM72"/>
<dbReference type="InterPro" id="IPR002510">
    <property type="entry name" value="Metalloprtase-TldD/E_N"/>
</dbReference>
<dbReference type="Pfam" id="PF01523">
    <property type="entry name" value="PmbA_TldD_1st"/>
    <property type="match status" value="1"/>
</dbReference>
<evidence type="ECO:0000259" key="7">
    <source>
        <dbReference type="Pfam" id="PF19289"/>
    </source>
</evidence>
<sequence>MPSDMPSDTPSDTPSDPGGRTLGRLPGMIDAEVLSRVLGAAVRSGADFAEVFAEDKRSTSAGLDDGRIEQVTSGRDRGAGIRVVKGDTTGFAHTADLSEAGLLAAAQSAAAAASQGGGGVRTIALTPRAGTKVNTVERYPDEVPKAAKVELLRRIDDAARSAGSSIVQVSAGYGDSRRRILVANTDGVLAEDEQVRSLVRMSVVATGDAGMQTGFQSAGQTIGFEMFDAVDVEALARDAARMAITKLDARPAPSGAMPVVIQRGSGGVLFHEACGHGLEADLVAKGASVYRGKAGELVASPLVTLVDDGTMSTEWGAIGIDDEGHPSQYNVLIQDGVLTDYMWDYLRARKEGRPQSGNGRRQSYMHLPMVRMTNTYVLNGTEEPDDIVRNTDHGVYVAKLGGGSVNTATGDFVFGMVEAYLIENGEITEPLREGNLIGNGPQVLRDIDLLGNDFGMGNPGTCGKDGQGVPVGDGQPTLRVKSMTIGGTAA</sequence>
<gene>
    <name evidence="9" type="ORF">UFOPK1493_02590</name>
</gene>
<comment type="similarity">
    <text evidence="1">Belongs to the peptidase U62 family.</text>
</comment>
<evidence type="ECO:0000259" key="8">
    <source>
        <dbReference type="Pfam" id="PF19290"/>
    </source>
</evidence>
<dbReference type="InterPro" id="IPR045569">
    <property type="entry name" value="Metalloprtase-TldD/E_C"/>
</dbReference>
<reference evidence="9" key="1">
    <citation type="submission" date="2020-05" db="EMBL/GenBank/DDBJ databases">
        <authorList>
            <person name="Chiriac C."/>
            <person name="Salcher M."/>
            <person name="Ghai R."/>
            <person name="Kavagutti S V."/>
        </authorList>
    </citation>
    <scope>NUCLEOTIDE SEQUENCE</scope>
</reference>
<dbReference type="FunFam" id="3.30.2290.10:FF:000003">
    <property type="entry name" value="Zinc-dependent protease, TldD/PmbA family"/>
    <property type="match status" value="1"/>
</dbReference>
<dbReference type="SUPFAM" id="SSF111283">
    <property type="entry name" value="Putative modulator of DNA gyrase, PmbA/TldD"/>
    <property type="match status" value="1"/>
</dbReference>
<dbReference type="InterPro" id="IPR035068">
    <property type="entry name" value="TldD/PmbA_N"/>
</dbReference>
<name>A0A6J6EM72_9ZZZZ</name>
<evidence type="ECO:0000256" key="2">
    <source>
        <dbReference type="ARBA" id="ARBA00022670"/>
    </source>
</evidence>
<dbReference type="PIRSF" id="PIRSF004919">
    <property type="entry name" value="TldD"/>
    <property type="match status" value="1"/>
</dbReference>
<keyword evidence="4" id="KW-0482">Metalloprotease</keyword>
<dbReference type="InterPro" id="IPR036059">
    <property type="entry name" value="TldD/PmbA_sf"/>
</dbReference>
<evidence type="ECO:0000313" key="9">
    <source>
        <dbReference type="EMBL" id="CAB4574038.1"/>
    </source>
</evidence>
<dbReference type="InterPro" id="IPR051463">
    <property type="entry name" value="Peptidase_U62_metallo"/>
</dbReference>
<evidence type="ECO:0000256" key="1">
    <source>
        <dbReference type="ARBA" id="ARBA00005836"/>
    </source>
</evidence>
<dbReference type="InterPro" id="IPR025502">
    <property type="entry name" value="TldD"/>
</dbReference>
<evidence type="ECO:0000256" key="5">
    <source>
        <dbReference type="SAM" id="MobiDB-lite"/>
    </source>
</evidence>
<feature type="domain" description="Metalloprotease TldD/E N-terminal" evidence="6">
    <location>
        <begin position="49"/>
        <end position="113"/>
    </location>
</feature>
<dbReference type="GO" id="GO:0008237">
    <property type="term" value="F:metallopeptidase activity"/>
    <property type="evidence" value="ECO:0007669"/>
    <property type="project" value="UniProtKB-KW"/>
</dbReference>
<feature type="region of interest" description="Disordered" evidence="5">
    <location>
        <begin position="1"/>
        <end position="25"/>
    </location>
</feature>
<feature type="domain" description="Metalloprotease TldD/E central" evidence="8">
    <location>
        <begin position="139"/>
        <end position="247"/>
    </location>
</feature>
<dbReference type="InterPro" id="IPR045570">
    <property type="entry name" value="Metalloprtase-TldD/E_cen_dom"/>
</dbReference>
<dbReference type="GO" id="GO:0005829">
    <property type="term" value="C:cytosol"/>
    <property type="evidence" value="ECO:0007669"/>
    <property type="project" value="TreeGrafter"/>
</dbReference>
<dbReference type="Pfam" id="PF19289">
    <property type="entry name" value="PmbA_TldD_3rd"/>
    <property type="match status" value="1"/>
</dbReference>
<keyword evidence="3" id="KW-0378">Hydrolase</keyword>
<evidence type="ECO:0000256" key="4">
    <source>
        <dbReference type="ARBA" id="ARBA00023049"/>
    </source>
</evidence>
<evidence type="ECO:0000259" key="6">
    <source>
        <dbReference type="Pfam" id="PF01523"/>
    </source>
</evidence>
<proteinExistence type="inferred from homology"/>
<dbReference type="Gene3D" id="3.30.2290.10">
    <property type="entry name" value="PmbA/TldD superfamily"/>
    <property type="match status" value="1"/>
</dbReference>
<dbReference type="PANTHER" id="PTHR30624">
    <property type="entry name" value="UNCHARACTERIZED PROTEIN TLDD AND PMBA"/>
    <property type="match status" value="1"/>
</dbReference>
<dbReference type="GO" id="GO:0006508">
    <property type="term" value="P:proteolysis"/>
    <property type="evidence" value="ECO:0007669"/>
    <property type="project" value="UniProtKB-KW"/>
</dbReference>
<dbReference type="PANTHER" id="PTHR30624:SF4">
    <property type="entry name" value="METALLOPROTEASE TLDD"/>
    <property type="match status" value="1"/>
</dbReference>
<dbReference type="EMBL" id="CAEZSR010000111">
    <property type="protein sequence ID" value="CAB4574038.1"/>
    <property type="molecule type" value="Genomic_DNA"/>
</dbReference>
<feature type="domain" description="Metalloprotease TldD/E C-terminal" evidence="7">
    <location>
        <begin position="254"/>
        <end position="487"/>
    </location>
</feature>
<protein>
    <submittedName>
        <fullName evidence="9">Unannotated protein</fullName>
    </submittedName>
</protein>
<feature type="compositionally biased region" description="Low complexity" evidence="5">
    <location>
        <begin position="1"/>
        <end position="17"/>
    </location>
</feature>
<dbReference type="Pfam" id="PF19290">
    <property type="entry name" value="PmbA_TldD_2nd"/>
    <property type="match status" value="1"/>
</dbReference>
<evidence type="ECO:0000256" key="3">
    <source>
        <dbReference type="ARBA" id="ARBA00022801"/>
    </source>
</evidence>